<dbReference type="RefSeq" id="WP_159667602.1">
    <property type="nucleotide sequence ID" value="NZ_WUUS01000007.1"/>
</dbReference>
<dbReference type="InterPro" id="IPR050312">
    <property type="entry name" value="IolE/XylAMocC-like"/>
</dbReference>
<proteinExistence type="predicted"/>
<protein>
    <submittedName>
        <fullName evidence="3">TIM barrel protein</fullName>
    </submittedName>
</protein>
<dbReference type="Proteomes" id="UP000437065">
    <property type="component" value="Unassembled WGS sequence"/>
</dbReference>
<dbReference type="AlphaFoldDB" id="A0A6B0SZP9"/>
<reference evidence="3 4" key="1">
    <citation type="submission" date="2019-12" db="EMBL/GenBank/DDBJ databases">
        <title>Isolation and characterization of three novel carbon monoxide-oxidizing members of Halobacteria from salione crusts and soils.</title>
        <authorList>
            <person name="Myers M.R."/>
            <person name="King G.M."/>
        </authorList>
    </citation>
    <scope>NUCLEOTIDE SEQUENCE [LARGE SCALE GENOMIC DNA]</scope>
    <source>
        <strain evidence="3 4">WSA2</strain>
    </source>
</reference>
<dbReference type="Gene3D" id="3.20.20.150">
    <property type="entry name" value="Divalent-metal-dependent TIM barrel enzymes"/>
    <property type="match status" value="1"/>
</dbReference>
<dbReference type="SUPFAM" id="SSF51658">
    <property type="entry name" value="Xylose isomerase-like"/>
    <property type="match status" value="1"/>
</dbReference>
<dbReference type="PANTHER" id="PTHR12110">
    <property type="entry name" value="HYDROXYPYRUVATE ISOMERASE"/>
    <property type="match status" value="1"/>
</dbReference>
<feature type="region of interest" description="Disordered" evidence="1">
    <location>
        <begin position="259"/>
        <end position="290"/>
    </location>
</feature>
<dbReference type="Pfam" id="PF01261">
    <property type="entry name" value="AP_endonuc_2"/>
    <property type="match status" value="1"/>
</dbReference>
<dbReference type="InterPro" id="IPR013022">
    <property type="entry name" value="Xyl_isomerase-like_TIM-brl"/>
</dbReference>
<comment type="caution">
    <text evidence="3">The sequence shown here is derived from an EMBL/GenBank/DDBJ whole genome shotgun (WGS) entry which is preliminary data.</text>
</comment>
<dbReference type="EMBL" id="WUUS01000007">
    <property type="protein sequence ID" value="MXR42053.1"/>
    <property type="molecule type" value="Genomic_DNA"/>
</dbReference>
<dbReference type="PANTHER" id="PTHR12110:SF21">
    <property type="entry name" value="XYLOSE ISOMERASE-LIKE TIM BARREL DOMAIN-CONTAINING PROTEIN"/>
    <property type="match status" value="1"/>
</dbReference>
<dbReference type="OrthoDB" id="372143at2157"/>
<feature type="domain" description="Xylose isomerase-like TIM barrel" evidence="2">
    <location>
        <begin position="19"/>
        <end position="258"/>
    </location>
</feature>
<dbReference type="InterPro" id="IPR036237">
    <property type="entry name" value="Xyl_isomerase-like_sf"/>
</dbReference>
<keyword evidence="4" id="KW-1185">Reference proteome</keyword>
<evidence type="ECO:0000313" key="3">
    <source>
        <dbReference type="EMBL" id="MXR42053.1"/>
    </source>
</evidence>
<name>A0A6B0SZP9_9EURY</name>
<evidence type="ECO:0000313" key="4">
    <source>
        <dbReference type="Proteomes" id="UP000437065"/>
    </source>
</evidence>
<evidence type="ECO:0000256" key="1">
    <source>
        <dbReference type="SAM" id="MobiDB-lite"/>
    </source>
</evidence>
<sequence>MNVDIGFVTQLGMGLPDAVAIAADHGYDYVEVMLDGAGARDRLAPRRDELRTALSDHGVDCTVHLPFGSIDPGSPFDAVRSGAVAELEAHLDLASALGATKATVHPTTDAWAPAHDDATVGDAIVESVRHLDGYAADRDVELVAENIPKGRFDTNRIDELLDRTDVSMCLDTGHARVDGRDDGGIAALIDAHADRISHFHLNDVRGASDEHLPVGAGFVDFERLFRALPDDWTGTLSAEVFTHDAGYLGHSLDRIEESLSAAEADRADGSGAVDGANAGRDADGGEEGGE</sequence>
<gene>
    <name evidence="3" type="ORF">GRX01_11980</name>
</gene>
<accession>A0A6B0SZP9</accession>
<organism evidence="3 4">
    <name type="scientific">Halobaculum saliterrae</name>
    <dbReference type="NCBI Taxonomy" id="2073113"/>
    <lineage>
        <taxon>Archaea</taxon>
        <taxon>Methanobacteriati</taxon>
        <taxon>Methanobacteriota</taxon>
        <taxon>Stenosarchaea group</taxon>
        <taxon>Halobacteria</taxon>
        <taxon>Halobacteriales</taxon>
        <taxon>Haloferacaceae</taxon>
        <taxon>Halobaculum</taxon>
    </lineage>
</organism>
<feature type="compositionally biased region" description="Basic and acidic residues" evidence="1">
    <location>
        <begin position="259"/>
        <end position="268"/>
    </location>
</feature>
<evidence type="ECO:0000259" key="2">
    <source>
        <dbReference type="Pfam" id="PF01261"/>
    </source>
</evidence>